<comment type="similarity">
    <text evidence="1">Belongs to the FAH family.</text>
</comment>
<dbReference type="EMBL" id="NCEQ01000005">
    <property type="protein sequence ID" value="OYX57648.1"/>
    <property type="molecule type" value="Genomic_DNA"/>
</dbReference>
<dbReference type="Proteomes" id="UP000216147">
    <property type="component" value="Unassembled WGS sequence"/>
</dbReference>
<dbReference type="AlphaFoldDB" id="A0A258HMU4"/>
<dbReference type="GO" id="GO:0044281">
    <property type="term" value="P:small molecule metabolic process"/>
    <property type="evidence" value="ECO:0007669"/>
    <property type="project" value="UniProtKB-ARBA"/>
</dbReference>
<dbReference type="PANTHER" id="PTHR42796:SF4">
    <property type="entry name" value="FUMARYLACETOACETATE HYDROLASE DOMAIN-CONTAINING PROTEIN 2A"/>
    <property type="match status" value="1"/>
</dbReference>
<proteinExistence type="inferred from homology"/>
<dbReference type="GO" id="GO:0046872">
    <property type="term" value="F:metal ion binding"/>
    <property type="evidence" value="ECO:0007669"/>
    <property type="project" value="UniProtKB-KW"/>
</dbReference>
<dbReference type="SUPFAM" id="SSF56529">
    <property type="entry name" value="FAH"/>
    <property type="match status" value="1"/>
</dbReference>
<evidence type="ECO:0000256" key="1">
    <source>
        <dbReference type="ARBA" id="ARBA00010211"/>
    </source>
</evidence>
<dbReference type="InterPro" id="IPR036663">
    <property type="entry name" value="Fumarylacetoacetase_C_sf"/>
</dbReference>
<dbReference type="Pfam" id="PF01557">
    <property type="entry name" value="FAA_hydrolase"/>
    <property type="match status" value="1"/>
</dbReference>
<gene>
    <name evidence="4" type="ORF">B7Y86_05810</name>
</gene>
<dbReference type="InterPro" id="IPR051121">
    <property type="entry name" value="FAH"/>
</dbReference>
<evidence type="ECO:0000259" key="3">
    <source>
        <dbReference type="Pfam" id="PF01557"/>
    </source>
</evidence>
<reference evidence="4 5" key="1">
    <citation type="submission" date="2017-03" db="EMBL/GenBank/DDBJ databases">
        <title>Lifting the veil on microbial sulfur biogeochemistry in mining wastewaters.</title>
        <authorList>
            <person name="Kantor R.S."/>
            <person name="Colenbrander Nelson T."/>
            <person name="Marshall S."/>
            <person name="Bennett D."/>
            <person name="Apte S."/>
            <person name="Camacho D."/>
            <person name="Thomas B.C."/>
            <person name="Warren L.A."/>
            <person name="Banfield J.F."/>
        </authorList>
    </citation>
    <scope>NUCLEOTIDE SEQUENCE [LARGE SCALE GENOMIC DNA]</scope>
    <source>
        <strain evidence="4">32-68-21</strain>
    </source>
</reference>
<protein>
    <recommendedName>
        <fullName evidence="3">Fumarylacetoacetase-like C-terminal domain-containing protein</fullName>
    </recommendedName>
</protein>
<sequence>MRLLSFELNGVSTTGVRFGDEVVDLSVAAPDLPRDIRSLLAAGPDALRAAETAASAAGADARHPLEGLRHLTPIARPDKIIGLGKNYMKHVDEMKADVQSFPGMFLRVPDSMVAHNQPIWRPEASETLDYEGELMVVIGRGGRMISRDEALSHVAGYACHNDGSVRAYNYIPSAVTAGKNFLNTGGFGPEIVTADELPPGCKGLRLTTHVNGELRQSADIAEMHWDVAHLVHLMSTIFTLYPGDLIATGTPSGVAAGRPNPKWLVPGDVVQVEIEGVGILTNPIADAPRIRSDLDVRLV</sequence>
<evidence type="ECO:0000313" key="4">
    <source>
        <dbReference type="EMBL" id="OYX57648.1"/>
    </source>
</evidence>
<feature type="domain" description="Fumarylacetoacetase-like C-terminal" evidence="3">
    <location>
        <begin position="79"/>
        <end position="284"/>
    </location>
</feature>
<dbReference type="Gene3D" id="3.90.850.10">
    <property type="entry name" value="Fumarylacetoacetase-like, C-terminal domain"/>
    <property type="match status" value="1"/>
</dbReference>
<evidence type="ECO:0000313" key="5">
    <source>
        <dbReference type="Proteomes" id="UP000216147"/>
    </source>
</evidence>
<dbReference type="GO" id="GO:0003824">
    <property type="term" value="F:catalytic activity"/>
    <property type="evidence" value="ECO:0007669"/>
    <property type="project" value="InterPro"/>
</dbReference>
<organism evidence="4 5">
    <name type="scientific">Brevundimonas subvibrioides</name>
    <dbReference type="NCBI Taxonomy" id="74313"/>
    <lineage>
        <taxon>Bacteria</taxon>
        <taxon>Pseudomonadati</taxon>
        <taxon>Pseudomonadota</taxon>
        <taxon>Alphaproteobacteria</taxon>
        <taxon>Caulobacterales</taxon>
        <taxon>Caulobacteraceae</taxon>
        <taxon>Brevundimonas</taxon>
    </lineage>
</organism>
<accession>A0A258HMU4</accession>
<dbReference type="PANTHER" id="PTHR42796">
    <property type="entry name" value="FUMARYLACETOACETATE HYDROLASE DOMAIN-CONTAINING PROTEIN 2A-RELATED"/>
    <property type="match status" value="1"/>
</dbReference>
<name>A0A258HMU4_9CAUL</name>
<keyword evidence="2" id="KW-0479">Metal-binding</keyword>
<evidence type="ECO:0000256" key="2">
    <source>
        <dbReference type="ARBA" id="ARBA00022723"/>
    </source>
</evidence>
<dbReference type="InterPro" id="IPR011234">
    <property type="entry name" value="Fumarylacetoacetase-like_C"/>
</dbReference>
<comment type="caution">
    <text evidence="4">The sequence shown here is derived from an EMBL/GenBank/DDBJ whole genome shotgun (WGS) entry which is preliminary data.</text>
</comment>